<evidence type="ECO:0000313" key="4">
    <source>
        <dbReference type="Proteomes" id="UP000310158"/>
    </source>
</evidence>
<keyword evidence="2" id="KW-0812">Transmembrane</keyword>
<accession>A0A4S4LPY2</accession>
<proteinExistence type="predicted"/>
<comment type="caution">
    <text evidence="3">The sequence shown here is derived from an EMBL/GenBank/DDBJ whole genome shotgun (WGS) entry which is preliminary data.</text>
</comment>
<dbReference type="Proteomes" id="UP000310158">
    <property type="component" value="Unassembled WGS sequence"/>
</dbReference>
<sequence>AIPSTPTSAIPNGEYDDDDDETRDPDAMDWSPTSPPTGLWRRDVRPPTDEATGLESLLARTNIAERPVFPDARAERAGGAKSGDRPRWKWGWVYALSLVPLAAVAYVAWSGVRHA</sequence>
<keyword evidence="2" id="KW-0472">Membrane</keyword>
<feature type="non-terminal residue" evidence="3">
    <location>
        <position position="1"/>
    </location>
</feature>
<evidence type="ECO:0000256" key="1">
    <source>
        <dbReference type="SAM" id="MobiDB-lite"/>
    </source>
</evidence>
<evidence type="ECO:0000313" key="3">
    <source>
        <dbReference type="EMBL" id="THH14364.1"/>
    </source>
</evidence>
<feature type="compositionally biased region" description="Polar residues" evidence="1">
    <location>
        <begin position="1"/>
        <end position="10"/>
    </location>
</feature>
<keyword evidence="4" id="KW-1185">Reference proteome</keyword>
<organism evidence="3 4">
    <name type="scientific">Bondarzewia mesenterica</name>
    <dbReference type="NCBI Taxonomy" id="1095465"/>
    <lineage>
        <taxon>Eukaryota</taxon>
        <taxon>Fungi</taxon>
        <taxon>Dikarya</taxon>
        <taxon>Basidiomycota</taxon>
        <taxon>Agaricomycotina</taxon>
        <taxon>Agaricomycetes</taxon>
        <taxon>Russulales</taxon>
        <taxon>Bondarzewiaceae</taxon>
        <taxon>Bondarzewia</taxon>
    </lineage>
</organism>
<name>A0A4S4LPY2_9AGAM</name>
<reference evidence="3 4" key="1">
    <citation type="submission" date="2019-02" db="EMBL/GenBank/DDBJ databases">
        <title>Genome sequencing of the rare red list fungi Bondarzewia mesenterica.</title>
        <authorList>
            <person name="Buettner E."/>
            <person name="Kellner H."/>
        </authorList>
    </citation>
    <scope>NUCLEOTIDE SEQUENCE [LARGE SCALE GENOMIC DNA]</scope>
    <source>
        <strain evidence="3 4">DSM 108281</strain>
    </source>
</reference>
<dbReference type="AlphaFoldDB" id="A0A4S4LPY2"/>
<gene>
    <name evidence="3" type="ORF">EW146_g5955</name>
</gene>
<dbReference type="OrthoDB" id="5966927at2759"/>
<feature type="compositionally biased region" description="Acidic residues" evidence="1">
    <location>
        <begin position="14"/>
        <end position="23"/>
    </location>
</feature>
<feature type="transmembrane region" description="Helical" evidence="2">
    <location>
        <begin position="91"/>
        <end position="109"/>
    </location>
</feature>
<keyword evidence="2" id="KW-1133">Transmembrane helix</keyword>
<dbReference type="EMBL" id="SGPL01000283">
    <property type="protein sequence ID" value="THH14364.1"/>
    <property type="molecule type" value="Genomic_DNA"/>
</dbReference>
<evidence type="ECO:0000256" key="2">
    <source>
        <dbReference type="SAM" id="Phobius"/>
    </source>
</evidence>
<protein>
    <submittedName>
        <fullName evidence="3">Uncharacterized protein</fullName>
    </submittedName>
</protein>
<feature type="region of interest" description="Disordered" evidence="1">
    <location>
        <begin position="1"/>
        <end position="50"/>
    </location>
</feature>